<feature type="compositionally biased region" description="Polar residues" evidence="1">
    <location>
        <begin position="10"/>
        <end position="22"/>
    </location>
</feature>
<evidence type="ECO:0000313" key="4">
    <source>
        <dbReference type="Proteomes" id="UP000292702"/>
    </source>
</evidence>
<evidence type="ECO:0000256" key="2">
    <source>
        <dbReference type="SAM" id="Phobius"/>
    </source>
</evidence>
<comment type="caution">
    <text evidence="3">The sequence shown here is derived from an EMBL/GenBank/DDBJ whole genome shotgun (WGS) entry which is preliminary data.</text>
</comment>
<keyword evidence="2" id="KW-0812">Transmembrane</keyword>
<feature type="transmembrane region" description="Helical" evidence="2">
    <location>
        <begin position="229"/>
        <end position="252"/>
    </location>
</feature>
<dbReference type="EMBL" id="RWJN01000410">
    <property type="protein sequence ID" value="TCD62016.1"/>
    <property type="molecule type" value="Genomic_DNA"/>
</dbReference>
<feature type="region of interest" description="Disordered" evidence="1">
    <location>
        <begin position="1"/>
        <end position="22"/>
    </location>
</feature>
<keyword evidence="4" id="KW-1185">Reference proteome</keyword>
<dbReference type="AlphaFoldDB" id="A0A4R0R6E7"/>
<reference evidence="3 4" key="1">
    <citation type="submission" date="2018-11" db="EMBL/GenBank/DDBJ databases">
        <title>Genome assembly of Steccherinum ochraceum LE-BIN_3174, the white-rot fungus of the Steccherinaceae family (The Residual Polyporoid clade, Polyporales, Basidiomycota).</title>
        <authorList>
            <person name="Fedorova T.V."/>
            <person name="Glazunova O.A."/>
            <person name="Landesman E.O."/>
            <person name="Moiseenko K.V."/>
            <person name="Psurtseva N.V."/>
            <person name="Savinova O.S."/>
            <person name="Shakhova N.V."/>
            <person name="Tyazhelova T.V."/>
            <person name="Vasina D.V."/>
        </authorList>
    </citation>
    <scope>NUCLEOTIDE SEQUENCE [LARGE SCALE GENOMIC DNA]</scope>
    <source>
        <strain evidence="3 4">LE-BIN_3174</strain>
    </source>
</reference>
<dbReference type="OrthoDB" id="2801996at2759"/>
<keyword evidence="2" id="KW-1133">Transmembrane helix</keyword>
<feature type="transmembrane region" description="Helical" evidence="2">
    <location>
        <begin position="46"/>
        <end position="67"/>
    </location>
</feature>
<sequence>MRGSVALDCRSTSSPLSSTPEHSLNEYNATIAKPTASRIPLTGFRLLNFGLIIGIGTAKAILAAQGHSTAPSVLEWVLGVICATGLYWLGLWESVEPPVLHWLLHEDYTPEVLLLARFPISAVKGVVLPVGSLLLTVVPLWLVFNPATDVPTNWPVLRFFDVILNSAMVSTFNWSYTDDCLLVSLGRIVLSLSKRSGLRVSTRLKSLALQAIETVLPPDRFTSVTPFSVTLLIDYLAVFVVGISAVASLHMAMRHWPLFGMMELCAGSALTAFMLYTLSDKRRFTKRLGDWFLLLILLFHGIVVMISSL</sequence>
<feature type="transmembrane region" description="Helical" evidence="2">
    <location>
        <begin position="126"/>
        <end position="144"/>
    </location>
</feature>
<keyword evidence="2" id="KW-0472">Membrane</keyword>
<feature type="transmembrane region" description="Helical" evidence="2">
    <location>
        <begin position="73"/>
        <end position="92"/>
    </location>
</feature>
<protein>
    <submittedName>
        <fullName evidence="3">Uncharacterized protein</fullName>
    </submittedName>
</protein>
<evidence type="ECO:0000313" key="3">
    <source>
        <dbReference type="EMBL" id="TCD62016.1"/>
    </source>
</evidence>
<evidence type="ECO:0000256" key="1">
    <source>
        <dbReference type="SAM" id="MobiDB-lite"/>
    </source>
</evidence>
<proteinExistence type="predicted"/>
<accession>A0A4R0R6E7</accession>
<gene>
    <name evidence="3" type="ORF">EIP91_007611</name>
</gene>
<name>A0A4R0R6E7_9APHY</name>
<organism evidence="3 4">
    <name type="scientific">Steccherinum ochraceum</name>
    <dbReference type="NCBI Taxonomy" id="92696"/>
    <lineage>
        <taxon>Eukaryota</taxon>
        <taxon>Fungi</taxon>
        <taxon>Dikarya</taxon>
        <taxon>Basidiomycota</taxon>
        <taxon>Agaricomycotina</taxon>
        <taxon>Agaricomycetes</taxon>
        <taxon>Polyporales</taxon>
        <taxon>Steccherinaceae</taxon>
        <taxon>Steccherinum</taxon>
    </lineage>
</organism>
<dbReference type="Proteomes" id="UP000292702">
    <property type="component" value="Unassembled WGS sequence"/>
</dbReference>
<feature type="transmembrane region" description="Helical" evidence="2">
    <location>
        <begin position="291"/>
        <end position="308"/>
    </location>
</feature>
<feature type="transmembrane region" description="Helical" evidence="2">
    <location>
        <begin position="258"/>
        <end position="279"/>
    </location>
</feature>